<evidence type="ECO:0000313" key="1">
    <source>
        <dbReference type="EMBL" id="GME46450.1"/>
    </source>
</evidence>
<gene>
    <name evidence="1" type="primary">g12532</name>
    <name evidence="1" type="ORF">NpPPO83_00012532</name>
</gene>
<comment type="caution">
    <text evidence="1">The sequence shown here is derived from an EMBL/GenBank/DDBJ whole genome shotgun (WGS) entry which is preliminary data.</text>
</comment>
<organism evidence="1 2">
    <name type="scientific">Neofusicoccum parvum</name>
    <dbReference type="NCBI Taxonomy" id="310453"/>
    <lineage>
        <taxon>Eukaryota</taxon>
        <taxon>Fungi</taxon>
        <taxon>Dikarya</taxon>
        <taxon>Ascomycota</taxon>
        <taxon>Pezizomycotina</taxon>
        <taxon>Dothideomycetes</taxon>
        <taxon>Dothideomycetes incertae sedis</taxon>
        <taxon>Botryosphaeriales</taxon>
        <taxon>Botryosphaeriaceae</taxon>
        <taxon>Neofusicoccum</taxon>
    </lineage>
</organism>
<name>A0ACB5SLA0_9PEZI</name>
<evidence type="ECO:0000313" key="2">
    <source>
        <dbReference type="Proteomes" id="UP001165186"/>
    </source>
</evidence>
<protein>
    <submittedName>
        <fullName evidence="1">Uncharacterized protein LTHEOB_5762</fullName>
    </submittedName>
</protein>
<dbReference type="EMBL" id="BSXG01000125">
    <property type="protein sequence ID" value="GME46450.1"/>
    <property type="molecule type" value="Genomic_DNA"/>
</dbReference>
<keyword evidence="2" id="KW-1185">Reference proteome</keyword>
<accession>A0ACB5SLA0</accession>
<proteinExistence type="predicted"/>
<reference evidence="1" key="1">
    <citation type="submission" date="2024-09" db="EMBL/GenBank/DDBJ databases">
        <title>Draft Genome Sequences of Neofusicoccum parvum.</title>
        <authorList>
            <person name="Ashida A."/>
            <person name="Camagna M."/>
            <person name="Tanaka A."/>
            <person name="Takemoto D."/>
        </authorList>
    </citation>
    <scope>NUCLEOTIDE SEQUENCE</scope>
    <source>
        <strain evidence="1">PPO83</strain>
    </source>
</reference>
<dbReference type="Proteomes" id="UP001165186">
    <property type="component" value="Unassembled WGS sequence"/>
</dbReference>
<sequence length="276" mass="30945">MAKLMNDIPETAVFRRFGVLNSLNLLYLQAELMEIEQNMKDAQISDHYNPQGNKSLYAKNWFFLSVSKHDGDENQLSLAELAREKLEKYNTALVHQEKILSMKKPGTYDMDFIQRFIASNDSGAPYALTGIDSEVWGSCECPKDRANDLVALRPRHEEDWFSKWVTGKGISKFFDLGCARNRKPSPDHGFVGYEDTSLLRITYNITSVLASLLPIASIVILYCVQPMKIRLAIIAGFNIVLSLCLIAFTTARRADVFAVAAAFSAVQVVFVSGNET</sequence>